<dbReference type="PANTHER" id="PTHR33407:SF9">
    <property type="entry name" value="PECTATE LYASE F-RELATED"/>
    <property type="match status" value="1"/>
</dbReference>
<dbReference type="AlphaFoldDB" id="C5DJX7"/>
<evidence type="ECO:0000256" key="2">
    <source>
        <dbReference type="ARBA" id="ARBA00001913"/>
    </source>
</evidence>
<gene>
    <name evidence="11" type="ordered locus">KLTH0F00132g</name>
    <name evidence="12" type="ordered locus">KLTH0F19932g</name>
</gene>
<evidence type="ECO:0000313" key="11">
    <source>
        <dbReference type="EMBL" id="CAR23781.1"/>
    </source>
</evidence>
<dbReference type="KEGG" id="lth:KLTH0F00132g"/>
<organism evidence="12 13">
    <name type="scientific">Lachancea thermotolerans (strain ATCC 56472 / CBS 6340 / NRRL Y-8284)</name>
    <name type="common">Yeast</name>
    <name type="synonym">Kluyveromyces thermotolerans</name>
    <dbReference type="NCBI Taxonomy" id="559295"/>
    <lineage>
        <taxon>Eukaryota</taxon>
        <taxon>Fungi</taxon>
        <taxon>Dikarya</taxon>
        <taxon>Ascomycota</taxon>
        <taxon>Saccharomycotina</taxon>
        <taxon>Saccharomycetes</taxon>
        <taxon>Saccharomycetales</taxon>
        <taxon>Saccharomycetaceae</taxon>
        <taxon>Lachancea</taxon>
    </lineage>
</organism>
<dbReference type="Pfam" id="PF03211">
    <property type="entry name" value="Pectate_lyase"/>
    <property type="match status" value="1"/>
</dbReference>
<dbReference type="EC" id="4.2.2.2" evidence="10"/>
<dbReference type="OrthoDB" id="441042at2759"/>
<dbReference type="InterPro" id="IPR004898">
    <property type="entry name" value="Pectate_lyase_PlyH/PlyE-like"/>
</dbReference>
<dbReference type="InterPro" id="IPR012334">
    <property type="entry name" value="Pectin_lyas_fold"/>
</dbReference>
<dbReference type="PANTHER" id="PTHR33407">
    <property type="entry name" value="PECTATE LYASE F-RELATED"/>
    <property type="match status" value="1"/>
</dbReference>
<keyword evidence="5 10" id="KW-0964">Secreted</keyword>
<evidence type="ECO:0000313" key="12">
    <source>
        <dbReference type="EMBL" id="CAR24616.1"/>
    </source>
</evidence>
<dbReference type="GeneID" id="8292404"/>
<dbReference type="GeneID" id="8293290"/>
<dbReference type="EMBL" id="CU928170">
    <property type="protein sequence ID" value="CAR23781.1"/>
    <property type="molecule type" value="Genomic_DNA"/>
</dbReference>
<evidence type="ECO:0000256" key="9">
    <source>
        <dbReference type="ARBA" id="ARBA00025679"/>
    </source>
</evidence>
<keyword evidence="6 10" id="KW-0732">Signal</keyword>
<keyword evidence="8 10" id="KW-0456">Lyase</keyword>
<dbReference type="RefSeq" id="XP_002555053.1">
    <property type="nucleotide sequence ID" value="XM_002555007.1"/>
</dbReference>
<feature type="chain" id="PRO_5007647929" description="Pectate lyase" evidence="10">
    <location>
        <begin position="22"/>
        <end position="206"/>
    </location>
</feature>
<comment type="similarity">
    <text evidence="4 10">Belongs to the polysaccharide lyase 3 family.</text>
</comment>
<dbReference type="InParanoid" id="C5DJX7"/>
<dbReference type="KEGG" id="lth:KLTH0F19932g"/>
<dbReference type="STRING" id="559295.C5DJX7"/>
<comment type="subcellular location">
    <subcellularLocation>
        <location evidence="3 10">Secreted</location>
    </subcellularLocation>
</comment>
<evidence type="ECO:0000256" key="6">
    <source>
        <dbReference type="ARBA" id="ARBA00022729"/>
    </source>
</evidence>
<evidence type="ECO:0000256" key="5">
    <source>
        <dbReference type="ARBA" id="ARBA00022525"/>
    </source>
</evidence>
<dbReference type="GO" id="GO:0030570">
    <property type="term" value="F:pectate lyase activity"/>
    <property type="evidence" value="ECO:0007669"/>
    <property type="project" value="UniProtKB-UniRule"/>
</dbReference>
<dbReference type="GO" id="GO:0005576">
    <property type="term" value="C:extracellular region"/>
    <property type="evidence" value="ECO:0007669"/>
    <property type="project" value="UniProtKB-SubCell"/>
</dbReference>
<evidence type="ECO:0000256" key="7">
    <source>
        <dbReference type="ARBA" id="ARBA00022837"/>
    </source>
</evidence>
<evidence type="ECO:0000256" key="10">
    <source>
        <dbReference type="RuleBase" id="RU367009"/>
    </source>
</evidence>
<proteinExistence type="inferred from homology"/>
<evidence type="ECO:0000256" key="1">
    <source>
        <dbReference type="ARBA" id="ARBA00000695"/>
    </source>
</evidence>
<dbReference type="SUPFAM" id="SSF51126">
    <property type="entry name" value="Pectin lyase-like"/>
    <property type="match status" value="1"/>
</dbReference>
<dbReference type="InterPro" id="IPR011050">
    <property type="entry name" value="Pectin_lyase_fold/virulence"/>
</dbReference>
<comment type="function">
    <text evidence="9 10">Pectinolytic enzyme consist of four classes of enzymes: pectin lyase, polygalacturonase, pectin methylesterase and rhamnogalacturonase. Among pectinolytic enzymes, pectin lyase is the most important in depolymerization of pectin, since it cleaves internal glycosidic bonds of highly methylated pectins. Favors pectate, the anion, over pectin, the methyl ester.</text>
</comment>
<keyword evidence="13" id="KW-1185">Reference proteome</keyword>
<evidence type="ECO:0000256" key="3">
    <source>
        <dbReference type="ARBA" id="ARBA00004613"/>
    </source>
</evidence>
<sequence>MRGQAVVAIFTSLLTASTVSSSPSYYGSPERQRNKRELLPRSSGTSVLKAAQTVAAGKTFDGGMKVFDRGVTCTGQAEGSSSDAVFIIESGGTLSNVIIGPNQIEGIHCKGGCTLNNVWWSDVCEDAFTIKTQTESQTTYIKGGGAFGAADKVIQHNGAGTVSVSDFTVGDFGKLYRSCGNCKNMYKRNVVLNNITATSGKILVGM</sequence>
<reference evidence="12 13" key="1">
    <citation type="journal article" date="2009" name="Genome Res.">
        <title>Comparative genomics of protoploid Saccharomycetaceae.</title>
        <authorList>
            <consortium name="The Genolevures Consortium"/>
            <person name="Souciet J.-L."/>
            <person name="Dujon B."/>
            <person name="Gaillardin C."/>
            <person name="Johnston M."/>
            <person name="Baret P.V."/>
            <person name="Cliften P."/>
            <person name="Sherman D.J."/>
            <person name="Weissenbach J."/>
            <person name="Westhof E."/>
            <person name="Wincker P."/>
            <person name="Jubin C."/>
            <person name="Poulain J."/>
            <person name="Barbe V."/>
            <person name="Segurens B."/>
            <person name="Artiguenave F."/>
            <person name="Anthouard V."/>
            <person name="Vacherie B."/>
            <person name="Val M.-E."/>
            <person name="Fulton R.S."/>
            <person name="Minx P."/>
            <person name="Wilson R."/>
            <person name="Durrens P."/>
            <person name="Jean G."/>
            <person name="Marck C."/>
            <person name="Martin T."/>
            <person name="Nikolski M."/>
            <person name="Rolland T."/>
            <person name="Seret M.-L."/>
            <person name="Casaregola S."/>
            <person name="Despons L."/>
            <person name="Fairhead C."/>
            <person name="Fischer G."/>
            <person name="Lafontaine I."/>
            <person name="Leh V."/>
            <person name="Lemaire M."/>
            <person name="de Montigny J."/>
            <person name="Neuveglise C."/>
            <person name="Thierry A."/>
            <person name="Blanc-Lenfle I."/>
            <person name="Bleykasten C."/>
            <person name="Diffels J."/>
            <person name="Fritsch E."/>
            <person name="Frangeul L."/>
            <person name="Goeffon A."/>
            <person name="Jauniaux N."/>
            <person name="Kachouri-Lafond R."/>
            <person name="Payen C."/>
            <person name="Potier S."/>
            <person name="Pribylova L."/>
            <person name="Ozanne C."/>
            <person name="Richard G.-F."/>
            <person name="Sacerdot C."/>
            <person name="Straub M.-L."/>
            <person name="Talla E."/>
        </authorList>
    </citation>
    <scope>NUCLEOTIDE SEQUENCE [LARGE SCALE GENOMIC DNA]</scope>
    <source>
        <strain evidence="13">ATCC 56472 / CBS 6340 / NRRL Y-8284</strain>
        <strain evidence="12">CBS 6340</strain>
    </source>
</reference>
<dbReference type="HOGENOM" id="CLU_044863_0_1_1"/>
<dbReference type="RefSeq" id="XP_002554218.1">
    <property type="nucleotide sequence ID" value="XM_002554172.1"/>
</dbReference>
<dbReference type="OMA" id="FCVEDFV"/>
<dbReference type="Gene3D" id="2.160.20.10">
    <property type="entry name" value="Single-stranded right-handed beta-helix, Pectin lyase-like"/>
    <property type="match status" value="1"/>
</dbReference>
<accession>C5DJX7</accession>
<keyword evidence="7 10" id="KW-0106">Calcium</keyword>
<comment type="cofactor">
    <cofactor evidence="2 10">
        <name>Ca(2+)</name>
        <dbReference type="ChEBI" id="CHEBI:29108"/>
    </cofactor>
</comment>
<comment type="catalytic activity">
    <reaction evidence="1 10">
        <text>Eliminative cleavage of (1-&gt;4)-alpha-D-galacturonan to give oligosaccharides with 4-deoxy-alpha-D-galact-4-enuronosyl groups at their non-reducing ends.</text>
        <dbReference type="EC" id="4.2.2.2"/>
    </reaction>
</comment>
<evidence type="ECO:0000256" key="4">
    <source>
        <dbReference type="ARBA" id="ARBA00006463"/>
    </source>
</evidence>
<dbReference type="Proteomes" id="UP000002036">
    <property type="component" value="Chromosome F"/>
</dbReference>
<dbReference type="GO" id="GO:0045490">
    <property type="term" value="P:pectin catabolic process"/>
    <property type="evidence" value="ECO:0007669"/>
    <property type="project" value="TreeGrafter"/>
</dbReference>
<evidence type="ECO:0000256" key="8">
    <source>
        <dbReference type="ARBA" id="ARBA00023239"/>
    </source>
</evidence>
<name>C5DJX7_LACTC</name>
<feature type="signal peptide" evidence="10">
    <location>
        <begin position="1"/>
        <end position="21"/>
    </location>
</feature>
<evidence type="ECO:0000313" key="13">
    <source>
        <dbReference type="Proteomes" id="UP000002036"/>
    </source>
</evidence>
<dbReference type="eggNOG" id="ENOG502RYK9">
    <property type="taxonomic scope" value="Eukaryota"/>
</dbReference>
<protein>
    <recommendedName>
        <fullName evidence="10">Pectate lyase</fullName>
        <ecNumber evidence="10">4.2.2.2</ecNumber>
    </recommendedName>
</protein>
<reference evidence="12" key="2">
    <citation type="submission" date="2009-06" db="EMBL/GenBank/DDBJ databases">
        <authorList>
            <person name="Genoscope - CEA"/>
        </authorList>
    </citation>
    <scope>NUCLEOTIDE SEQUENCE</scope>
    <source>
        <strain>CBS 6340</strain>
    </source>
</reference>
<dbReference type="EMBL" id="CU928170">
    <property type="protein sequence ID" value="CAR24616.1"/>
    <property type="molecule type" value="Genomic_DNA"/>
</dbReference>